<protein>
    <submittedName>
        <fullName evidence="3">Ankyrin repeat domain-containing protein 31-like</fullName>
    </submittedName>
</protein>
<evidence type="ECO:0000256" key="1">
    <source>
        <dbReference type="PROSITE-ProRule" id="PRU00023"/>
    </source>
</evidence>
<evidence type="ECO:0000313" key="3">
    <source>
        <dbReference type="Ensembl" id="ENSSAUP00010025172.1"/>
    </source>
</evidence>
<dbReference type="GeneTree" id="ENSGT00940000154742"/>
<feature type="compositionally biased region" description="Polar residues" evidence="2">
    <location>
        <begin position="342"/>
        <end position="358"/>
    </location>
</feature>
<dbReference type="Proteomes" id="UP000472265">
    <property type="component" value="Chromosome 5"/>
</dbReference>
<sequence length="565" mass="63176">MMVLEAGERQLCSETQSCASEMGKDRANVSQRVRIPTKMNLHKRDGKGETLLHKACKRKDLVRIKALIQAGISVNIVDNAGWTALHEASAVGDEAVVEELLQAGANVNARSFDGVTPLHDAAFSGHYQVVKILLQYGSNATDRNFSGLSAADMAEEENIKELLLTFRASCVMHEQPCEAPAQYSQAGETPSEAHCQSSFSPGHNDTKEESSDRDRGRQPGDIQLRKKDTTTDSLNQSEVITAVLEEVGRNQTEMSTWHFADPEDAGQFHAALTRIHYMLIEVLTRQHLENVNLGHKYRGVTDYLRQRLLKSQLVSLAARQRTLVEILQKQMHLLEVYVTKKAQLSRQPSNHPSSTAVTHQRDPFSSPASTPASANASEMHSFYQDSQRKESNRPFTVASLLRSAPTNNIKALEVPRACGPLLTQEENTLKNTDVLNKEASSFQSCALRPRNSSQCINFQMKGYNALIHTRAEDNSRHHSQHIRTGVMPSGRTSQMLLKVTHHEDYVEHCKAGSFQEALPTEPTTLDRIMNVKIIHLVDDEELLPIATLEYYWDKLECEDWGNAFS</sequence>
<dbReference type="RefSeq" id="XP_030271607.1">
    <property type="nucleotide sequence ID" value="XM_030415747.1"/>
</dbReference>
<gene>
    <name evidence="3" type="primary">LOC115580980</name>
</gene>
<dbReference type="Pfam" id="PF12796">
    <property type="entry name" value="Ank_2"/>
    <property type="match status" value="1"/>
</dbReference>
<dbReference type="OMA" id="QTEMSTW"/>
<dbReference type="Pfam" id="PF00023">
    <property type="entry name" value="Ank"/>
    <property type="match status" value="1"/>
</dbReference>
<keyword evidence="4" id="KW-1185">Reference proteome</keyword>
<dbReference type="GeneID" id="115580980"/>
<dbReference type="PROSITE" id="PS50088">
    <property type="entry name" value="ANK_REPEAT"/>
    <property type="match status" value="3"/>
</dbReference>
<dbReference type="Gene3D" id="1.25.40.20">
    <property type="entry name" value="Ankyrin repeat-containing domain"/>
    <property type="match status" value="1"/>
</dbReference>
<feature type="compositionally biased region" description="Polar residues" evidence="2">
    <location>
        <begin position="182"/>
        <end position="203"/>
    </location>
</feature>
<dbReference type="PANTHER" id="PTHR24176:SF14">
    <property type="entry name" value="ANKYRIN REPEAT DOMAIN-CONTAINING PROTEIN 31"/>
    <property type="match status" value="1"/>
</dbReference>
<dbReference type="PANTHER" id="PTHR24176">
    <property type="entry name" value="ANKYRIN REPEAT DOMAIN-CONTAINING PROTEIN 31-RELATED"/>
    <property type="match status" value="1"/>
</dbReference>
<feature type="compositionally biased region" description="Basic and acidic residues" evidence="2">
    <location>
        <begin position="204"/>
        <end position="230"/>
    </location>
</feature>
<dbReference type="InterPro" id="IPR042334">
    <property type="entry name" value="ANKRD31"/>
</dbReference>
<keyword evidence="1" id="KW-0040">ANK repeat</keyword>
<feature type="repeat" description="ANK" evidence="1">
    <location>
        <begin position="80"/>
        <end position="112"/>
    </location>
</feature>
<evidence type="ECO:0000256" key="2">
    <source>
        <dbReference type="SAM" id="MobiDB-lite"/>
    </source>
</evidence>
<dbReference type="PROSITE" id="PS50297">
    <property type="entry name" value="ANK_REP_REGION"/>
    <property type="match status" value="3"/>
</dbReference>
<dbReference type="InterPro" id="IPR002110">
    <property type="entry name" value="Ankyrin_rpt"/>
</dbReference>
<dbReference type="SMART" id="SM00248">
    <property type="entry name" value="ANK"/>
    <property type="match status" value="3"/>
</dbReference>
<dbReference type="SUPFAM" id="SSF48403">
    <property type="entry name" value="Ankyrin repeat"/>
    <property type="match status" value="1"/>
</dbReference>
<proteinExistence type="predicted"/>
<feature type="compositionally biased region" description="Low complexity" evidence="2">
    <location>
        <begin position="363"/>
        <end position="377"/>
    </location>
</feature>
<dbReference type="InterPro" id="IPR036770">
    <property type="entry name" value="Ankyrin_rpt-contain_sf"/>
</dbReference>
<reference evidence="3" key="1">
    <citation type="submission" date="2021-04" db="EMBL/GenBank/DDBJ databases">
        <authorList>
            <consortium name="Wellcome Sanger Institute Data Sharing"/>
        </authorList>
    </citation>
    <scope>NUCLEOTIDE SEQUENCE [LARGE SCALE GENOMIC DNA]</scope>
</reference>
<feature type="repeat" description="ANK" evidence="1">
    <location>
        <begin position="113"/>
        <end position="145"/>
    </location>
</feature>
<feature type="region of interest" description="Disordered" evidence="2">
    <location>
        <begin position="181"/>
        <end position="232"/>
    </location>
</feature>
<dbReference type="AlphaFoldDB" id="A0A671VHC1"/>
<reference evidence="3" key="3">
    <citation type="submission" date="2025-09" db="UniProtKB">
        <authorList>
            <consortium name="Ensembl"/>
        </authorList>
    </citation>
    <scope>IDENTIFICATION</scope>
</reference>
<feature type="region of interest" description="Disordered" evidence="2">
    <location>
        <begin position="342"/>
        <end position="390"/>
    </location>
</feature>
<organism evidence="3 4">
    <name type="scientific">Sparus aurata</name>
    <name type="common">Gilthead sea bream</name>
    <dbReference type="NCBI Taxonomy" id="8175"/>
    <lineage>
        <taxon>Eukaryota</taxon>
        <taxon>Metazoa</taxon>
        <taxon>Chordata</taxon>
        <taxon>Craniata</taxon>
        <taxon>Vertebrata</taxon>
        <taxon>Euteleostomi</taxon>
        <taxon>Actinopterygii</taxon>
        <taxon>Neopterygii</taxon>
        <taxon>Teleostei</taxon>
        <taxon>Neoteleostei</taxon>
        <taxon>Acanthomorphata</taxon>
        <taxon>Eupercaria</taxon>
        <taxon>Spariformes</taxon>
        <taxon>Sparidae</taxon>
        <taxon>Sparus</taxon>
    </lineage>
</organism>
<dbReference type="OrthoDB" id="366390at2759"/>
<evidence type="ECO:0000313" key="4">
    <source>
        <dbReference type="Proteomes" id="UP000472265"/>
    </source>
</evidence>
<feature type="repeat" description="ANK" evidence="1">
    <location>
        <begin position="47"/>
        <end position="79"/>
    </location>
</feature>
<reference evidence="3" key="2">
    <citation type="submission" date="2025-08" db="UniProtKB">
        <authorList>
            <consortium name="Ensembl"/>
        </authorList>
    </citation>
    <scope>IDENTIFICATION</scope>
</reference>
<accession>A0A671VHC1</accession>
<name>A0A671VHC1_SPAAU</name>
<dbReference type="Ensembl" id="ENSSAUT00010026594.1">
    <property type="protein sequence ID" value="ENSSAUP00010025172.1"/>
    <property type="gene ID" value="ENSSAUG00010010998.1"/>
</dbReference>
<dbReference type="InParanoid" id="A0A671VHC1"/>